<gene>
    <name evidence="2" type="ORF">M409DRAFT_22804</name>
</gene>
<dbReference type="GeneID" id="54559774"/>
<proteinExistence type="predicted"/>
<reference evidence="2" key="1">
    <citation type="journal article" date="2020" name="Stud. Mycol.">
        <title>101 Dothideomycetes genomes: a test case for predicting lifestyles and emergence of pathogens.</title>
        <authorList>
            <person name="Haridas S."/>
            <person name="Albert R."/>
            <person name="Binder M."/>
            <person name="Bloem J."/>
            <person name="Labutti K."/>
            <person name="Salamov A."/>
            <person name="Andreopoulos B."/>
            <person name="Baker S."/>
            <person name="Barry K."/>
            <person name="Bills G."/>
            <person name="Bluhm B."/>
            <person name="Cannon C."/>
            <person name="Castanera R."/>
            <person name="Culley D."/>
            <person name="Daum C."/>
            <person name="Ezra D."/>
            <person name="Gonzalez J."/>
            <person name="Henrissat B."/>
            <person name="Kuo A."/>
            <person name="Liang C."/>
            <person name="Lipzen A."/>
            <person name="Lutzoni F."/>
            <person name="Magnuson J."/>
            <person name="Mondo S."/>
            <person name="Nolan M."/>
            <person name="Ohm R."/>
            <person name="Pangilinan J."/>
            <person name="Park H.-J."/>
            <person name="Ramirez L."/>
            <person name="Alfaro M."/>
            <person name="Sun H."/>
            <person name="Tritt A."/>
            <person name="Yoshinaga Y."/>
            <person name="Zwiers L.-H."/>
            <person name="Turgeon B."/>
            <person name="Goodwin S."/>
            <person name="Spatafora J."/>
            <person name="Crous P."/>
            <person name="Grigoriev I."/>
        </authorList>
    </citation>
    <scope>NUCLEOTIDE SEQUENCE</scope>
    <source>
        <strain evidence="2">ATCC 36951</strain>
    </source>
</reference>
<accession>A0A6A6CKR1</accession>
<evidence type="ECO:0000313" key="3">
    <source>
        <dbReference type="Proteomes" id="UP000799537"/>
    </source>
</evidence>
<dbReference type="Pfam" id="PF20150">
    <property type="entry name" value="2EXR"/>
    <property type="match status" value="1"/>
</dbReference>
<dbReference type="InterPro" id="IPR045518">
    <property type="entry name" value="2EXR"/>
</dbReference>
<protein>
    <recommendedName>
        <fullName evidence="1">2EXR domain-containing protein</fullName>
    </recommendedName>
</protein>
<evidence type="ECO:0000313" key="2">
    <source>
        <dbReference type="EMBL" id="KAF2166750.1"/>
    </source>
</evidence>
<dbReference type="OrthoDB" id="5413827at2759"/>
<feature type="domain" description="2EXR" evidence="1">
    <location>
        <begin position="6"/>
        <end position="65"/>
    </location>
</feature>
<keyword evidence="3" id="KW-1185">Reference proteome</keyword>
<name>A0A6A6CKR1_ZASCE</name>
<evidence type="ECO:0000259" key="1">
    <source>
        <dbReference type="Pfam" id="PF20150"/>
    </source>
</evidence>
<dbReference type="AlphaFoldDB" id="A0A6A6CKR1"/>
<dbReference type="EMBL" id="ML993595">
    <property type="protein sequence ID" value="KAF2166750.1"/>
    <property type="molecule type" value="Genomic_DNA"/>
</dbReference>
<sequence length="144" mass="17214">MAAPCPLFEKLPPELRNEIYRLTFTVEDEGKDIRLRDAAPPEKAILLTCKQAHTEAAKLHKIMYRDYWRKTTFSVQQHRHPRLVLTRRILEDHVEIHRPVDVNHIEHLTLTLKYAHATERLHLEDSRGIWRFAREGFWDRYVAI</sequence>
<organism evidence="2 3">
    <name type="scientific">Zasmidium cellare ATCC 36951</name>
    <dbReference type="NCBI Taxonomy" id="1080233"/>
    <lineage>
        <taxon>Eukaryota</taxon>
        <taxon>Fungi</taxon>
        <taxon>Dikarya</taxon>
        <taxon>Ascomycota</taxon>
        <taxon>Pezizomycotina</taxon>
        <taxon>Dothideomycetes</taxon>
        <taxon>Dothideomycetidae</taxon>
        <taxon>Mycosphaerellales</taxon>
        <taxon>Mycosphaerellaceae</taxon>
        <taxon>Zasmidium</taxon>
    </lineage>
</organism>
<dbReference type="RefSeq" id="XP_033667639.1">
    <property type="nucleotide sequence ID" value="XM_033806502.1"/>
</dbReference>
<dbReference type="Proteomes" id="UP000799537">
    <property type="component" value="Unassembled WGS sequence"/>
</dbReference>